<keyword evidence="3" id="KW-1185">Reference proteome</keyword>
<name>A0A9P3PTD5_LYOSH</name>
<dbReference type="Proteomes" id="UP001063166">
    <property type="component" value="Unassembled WGS sequence"/>
</dbReference>
<evidence type="ECO:0000313" key="2">
    <source>
        <dbReference type="EMBL" id="GLB42480.1"/>
    </source>
</evidence>
<feature type="region of interest" description="Disordered" evidence="1">
    <location>
        <begin position="76"/>
        <end position="98"/>
    </location>
</feature>
<organism evidence="2 3">
    <name type="scientific">Lyophyllum shimeji</name>
    <name type="common">Hon-shimeji</name>
    <name type="synonym">Tricholoma shimeji</name>
    <dbReference type="NCBI Taxonomy" id="47721"/>
    <lineage>
        <taxon>Eukaryota</taxon>
        <taxon>Fungi</taxon>
        <taxon>Dikarya</taxon>
        <taxon>Basidiomycota</taxon>
        <taxon>Agaricomycotina</taxon>
        <taxon>Agaricomycetes</taxon>
        <taxon>Agaricomycetidae</taxon>
        <taxon>Agaricales</taxon>
        <taxon>Tricholomatineae</taxon>
        <taxon>Lyophyllaceae</taxon>
        <taxon>Lyophyllum</taxon>
    </lineage>
</organism>
<proteinExistence type="predicted"/>
<dbReference type="AlphaFoldDB" id="A0A9P3PTD5"/>
<evidence type="ECO:0000256" key="1">
    <source>
        <dbReference type="SAM" id="MobiDB-lite"/>
    </source>
</evidence>
<comment type="caution">
    <text evidence="2">The sequence shown here is derived from an EMBL/GenBank/DDBJ whole genome shotgun (WGS) entry which is preliminary data.</text>
</comment>
<feature type="region of interest" description="Disordered" evidence="1">
    <location>
        <begin position="111"/>
        <end position="130"/>
    </location>
</feature>
<evidence type="ECO:0000313" key="3">
    <source>
        <dbReference type="Proteomes" id="UP001063166"/>
    </source>
</evidence>
<gene>
    <name evidence="2" type="ORF">LshimejAT787_1104950</name>
</gene>
<sequence>MMIPKDRTQIDSRDEPFDQVNSRSKAILGDQPLVHSSMKSPGTMTSVLFLPNSYADRSEGPLQPLAQVLGIISSGEQHSEPGGASRCRRRNAPGPYPRPWFVGSVHKSSTSHILSTRSPSTRFTASSSFS</sequence>
<dbReference type="EMBL" id="BRPK01000011">
    <property type="protein sequence ID" value="GLB42480.1"/>
    <property type="molecule type" value="Genomic_DNA"/>
</dbReference>
<protein>
    <submittedName>
        <fullName evidence="2">Uncharacterized protein</fullName>
    </submittedName>
</protein>
<accession>A0A9P3PTD5</accession>
<reference evidence="2" key="1">
    <citation type="submission" date="2022-07" db="EMBL/GenBank/DDBJ databases">
        <title>The genome of Lyophyllum shimeji provides insight into the initial evolution of ectomycorrhizal fungal genome.</title>
        <authorList>
            <person name="Kobayashi Y."/>
            <person name="Shibata T."/>
            <person name="Hirakawa H."/>
            <person name="Shigenobu S."/>
            <person name="Nishiyama T."/>
            <person name="Yamada A."/>
            <person name="Hasebe M."/>
            <person name="Kawaguchi M."/>
        </authorList>
    </citation>
    <scope>NUCLEOTIDE SEQUENCE</scope>
    <source>
        <strain evidence="2">AT787</strain>
    </source>
</reference>